<dbReference type="AlphaFoldDB" id="A0A9P4NZ55"/>
<gene>
    <name evidence="1" type="ORF">EJ08DRAFT_512489</name>
</gene>
<comment type="caution">
    <text evidence="1">The sequence shown here is derived from an EMBL/GenBank/DDBJ whole genome shotgun (WGS) entry which is preliminary data.</text>
</comment>
<accession>A0A9P4NZ55</accession>
<protein>
    <submittedName>
        <fullName evidence="1">Uncharacterized protein</fullName>
    </submittedName>
</protein>
<name>A0A9P4NZ55_9PEZI</name>
<keyword evidence="2" id="KW-1185">Reference proteome</keyword>
<evidence type="ECO:0000313" key="1">
    <source>
        <dbReference type="EMBL" id="KAF2434340.1"/>
    </source>
</evidence>
<reference evidence="1" key="1">
    <citation type="journal article" date="2020" name="Stud. Mycol.">
        <title>101 Dothideomycetes genomes: a test case for predicting lifestyles and emergence of pathogens.</title>
        <authorList>
            <person name="Haridas S."/>
            <person name="Albert R."/>
            <person name="Binder M."/>
            <person name="Bloem J."/>
            <person name="Labutti K."/>
            <person name="Salamov A."/>
            <person name="Andreopoulos B."/>
            <person name="Baker S."/>
            <person name="Barry K."/>
            <person name="Bills G."/>
            <person name="Bluhm B."/>
            <person name="Cannon C."/>
            <person name="Castanera R."/>
            <person name="Culley D."/>
            <person name="Daum C."/>
            <person name="Ezra D."/>
            <person name="Gonzalez J."/>
            <person name="Henrissat B."/>
            <person name="Kuo A."/>
            <person name="Liang C."/>
            <person name="Lipzen A."/>
            <person name="Lutzoni F."/>
            <person name="Magnuson J."/>
            <person name="Mondo S."/>
            <person name="Nolan M."/>
            <person name="Ohm R."/>
            <person name="Pangilinan J."/>
            <person name="Park H.-J."/>
            <person name="Ramirez L."/>
            <person name="Alfaro M."/>
            <person name="Sun H."/>
            <person name="Tritt A."/>
            <person name="Yoshinaga Y."/>
            <person name="Zwiers L.-H."/>
            <person name="Turgeon B."/>
            <person name="Goodwin S."/>
            <person name="Spatafora J."/>
            <person name="Crous P."/>
            <person name="Grigoriev I."/>
        </authorList>
    </citation>
    <scope>NUCLEOTIDE SEQUENCE</scope>
    <source>
        <strain evidence="1">CBS 130266</strain>
    </source>
</reference>
<dbReference type="Proteomes" id="UP000800235">
    <property type="component" value="Unassembled WGS sequence"/>
</dbReference>
<proteinExistence type="predicted"/>
<sequence length="86" mass="10270">MTRFMPLIYFSWSCWITFGRRHFSIFFRNEMCRFMAQKAGKHSLLTRCRLCQFGTLCGFVSRLRLCWNGSVFLDSCAMLRATKHQK</sequence>
<evidence type="ECO:0000313" key="2">
    <source>
        <dbReference type="Proteomes" id="UP000800235"/>
    </source>
</evidence>
<organism evidence="1 2">
    <name type="scientific">Tothia fuscella</name>
    <dbReference type="NCBI Taxonomy" id="1048955"/>
    <lineage>
        <taxon>Eukaryota</taxon>
        <taxon>Fungi</taxon>
        <taxon>Dikarya</taxon>
        <taxon>Ascomycota</taxon>
        <taxon>Pezizomycotina</taxon>
        <taxon>Dothideomycetes</taxon>
        <taxon>Pleosporomycetidae</taxon>
        <taxon>Venturiales</taxon>
        <taxon>Cylindrosympodiaceae</taxon>
        <taxon>Tothia</taxon>
    </lineage>
</organism>
<dbReference type="EMBL" id="MU007017">
    <property type="protein sequence ID" value="KAF2434340.1"/>
    <property type="molecule type" value="Genomic_DNA"/>
</dbReference>